<evidence type="ECO:0000259" key="4">
    <source>
        <dbReference type="Pfam" id="PF09394"/>
    </source>
</evidence>
<evidence type="ECO:0000313" key="5">
    <source>
        <dbReference type="EMBL" id="MBP1294319.1"/>
    </source>
</evidence>
<protein>
    <submittedName>
        <fullName evidence="5">Zn-dependent peptidase ImmA (M78 family)</fullName>
    </submittedName>
</protein>
<dbReference type="InterPro" id="IPR018990">
    <property type="entry name" value="Prot_inh_I42_chagasin"/>
</dbReference>
<dbReference type="Proteomes" id="UP000673383">
    <property type="component" value="Unassembled WGS sequence"/>
</dbReference>
<evidence type="ECO:0000313" key="6">
    <source>
        <dbReference type="Proteomes" id="UP000673383"/>
    </source>
</evidence>
<accession>A0A8I1Y495</accession>
<evidence type="ECO:0000256" key="2">
    <source>
        <dbReference type="ARBA" id="ARBA00022704"/>
    </source>
</evidence>
<proteinExistence type="predicted"/>
<dbReference type="Gene3D" id="2.60.40.2020">
    <property type="match status" value="1"/>
</dbReference>
<name>A0A8I1Y495_BRAEL</name>
<dbReference type="Pfam" id="PF09394">
    <property type="entry name" value="Inhibitor_I42"/>
    <property type="match status" value="1"/>
</dbReference>
<dbReference type="PANTHER" id="PTHR43236:SF1">
    <property type="entry name" value="BLL7220 PROTEIN"/>
    <property type="match status" value="1"/>
</dbReference>
<dbReference type="PANTHER" id="PTHR43236">
    <property type="entry name" value="ANTITOXIN HIGA1"/>
    <property type="match status" value="1"/>
</dbReference>
<dbReference type="SUPFAM" id="SSF141066">
    <property type="entry name" value="ICP-like"/>
    <property type="match status" value="1"/>
</dbReference>
<organism evidence="5 6">
    <name type="scientific">Bradyrhizobium elkanii</name>
    <dbReference type="NCBI Taxonomy" id="29448"/>
    <lineage>
        <taxon>Bacteria</taxon>
        <taxon>Pseudomonadati</taxon>
        <taxon>Pseudomonadota</taxon>
        <taxon>Alphaproteobacteria</taxon>
        <taxon>Hyphomicrobiales</taxon>
        <taxon>Nitrobacteraceae</taxon>
        <taxon>Bradyrhizobium</taxon>
    </lineage>
</organism>
<sequence length="341" mass="38250">MASYESSLRKASLEAARLHRDLAIQAQTVHGNGRVDVYGTIARLGVPLMFTRLDGLLGAYYREPAPGILVTTQRPSSQQRYTAAHELGHHHLGHSPSLDDENILRRAQRRPSSREELQEAEAEAFAAAFLLPRWLLDWHCERQNWKDSDLADPANAYQLALRVGISYEAAVWTMHQYGVFDRAIARALADIKLKSVKQHLLKGFEPANFRETDVWLVTERDADCRLDGGPKDLFVVKLTEHSGSGYLWRIDAIDGEALAVVADGREAIGVDEIGGPSMRLITTAAQDRRAGELRLAEARPWQPGVPLNTFAVRYDLSGAERQGWYRDQRKQHRLDLEAKAA</sequence>
<dbReference type="RefSeq" id="WP_172646892.1">
    <property type="nucleotide sequence ID" value="NZ_JAFICZ010000001.1"/>
</dbReference>
<dbReference type="InterPro" id="IPR036331">
    <property type="entry name" value="Chagasin-like_sf"/>
</dbReference>
<keyword evidence="1" id="KW-0646">Protease inhibitor</keyword>
<comment type="caution">
    <text evidence="5">The sequence shown here is derived from an EMBL/GenBank/DDBJ whole genome shotgun (WGS) entry which is preliminary data.</text>
</comment>
<gene>
    <name evidence="5" type="ORF">JOH49_004072</name>
</gene>
<feature type="domain" description="Proteinase inhibitor I42 chagasin" evidence="4">
    <location>
        <begin position="232"/>
        <end position="312"/>
    </location>
</feature>
<dbReference type="Gene3D" id="1.10.10.2910">
    <property type="match status" value="1"/>
</dbReference>
<keyword evidence="2" id="KW-0789">Thiol protease inhibitor</keyword>
<evidence type="ECO:0000259" key="3">
    <source>
        <dbReference type="Pfam" id="PF06114"/>
    </source>
</evidence>
<dbReference type="InterPro" id="IPR052345">
    <property type="entry name" value="Rad_response_metalloprotease"/>
</dbReference>
<dbReference type="GO" id="GO:0004869">
    <property type="term" value="F:cysteine-type endopeptidase inhibitor activity"/>
    <property type="evidence" value="ECO:0007669"/>
    <property type="project" value="UniProtKB-KW"/>
</dbReference>
<feature type="domain" description="IrrE N-terminal-like" evidence="3">
    <location>
        <begin position="43"/>
        <end position="171"/>
    </location>
</feature>
<dbReference type="EMBL" id="JAFICZ010000001">
    <property type="protein sequence ID" value="MBP1294319.1"/>
    <property type="molecule type" value="Genomic_DNA"/>
</dbReference>
<reference evidence="5" key="1">
    <citation type="submission" date="2021-02" db="EMBL/GenBank/DDBJ databases">
        <title>Genomic Encyclopedia of Type Strains, Phase IV (KMG-V): Genome sequencing to study the core and pangenomes of soil and plant-associated prokaryotes.</title>
        <authorList>
            <person name="Whitman W."/>
        </authorList>
    </citation>
    <scope>NUCLEOTIDE SEQUENCE</scope>
    <source>
        <strain evidence="5">USDA 406</strain>
    </source>
</reference>
<dbReference type="AlphaFoldDB" id="A0A8I1Y495"/>
<dbReference type="InterPro" id="IPR010359">
    <property type="entry name" value="IrrE_HExxH"/>
</dbReference>
<dbReference type="Pfam" id="PF06114">
    <property type="entry name" value="Peptidase_M78"/>
    <property type="match status" value="1"/>
</dbReference>
<evidence type="ECO:0000256" key="1">
    <source>
        <dbReference type="ARBA" id="ARBA00022690"/>
    </source>
</evidence>